<dbReference type="PANTHER" id="PTHR34094">
    <property type="match status" value="1"/>
</dbReference>
<dbReference type="InterPro" id="IPR025164">
    <property type="entry name" value="Toastrack_DUF4097"/>
</dbReference>
<name>A0A0F4JVN5_9ACTN</name>
<dbReference type="STRING" id="68223.GCA_002028425_06971"/>
<comment type="caution">
    <text evidence="3">The sequence shown here is derived from an EMBL/GenBank/DDBJ whole genome shotgun (WGS) entry which is preliminary data.</text>
</comment>
<feature type="domain" description="DUF4097" evidence="2">
    <location>
        <begin position="53"/>
        <end position="228"/>
    </location>
</feature>
<dbReference type="EMBL" id="JZWV01000090">
    <property type="protein sequence ID" value="KJY37813.1"/>
    <property type="molecule type" value="Genomic_DNA"/>
</dbReference>
<dbReference type="AlphaFoldDB" id="A0A0F4JVN5"/>
<dbReference type="PATRIC" id="fig|68223.7.peg.1062"/>
<evidence type="ECO:0000313" key="4">
    <source>
        <dbReference type="Proteomes" id="UP000033551"/>
    </source>
</evidence>
<evidence type="ECO:0000256" key="1">
    <source>
        <dbReference type="SAM" id="MobiDB-lite"/>
    </source>
</evidence>
<reference evidence="3 4" key="1">
    <citation type="submission" date="2015-02" db="EMBL/GenBank/DDBJ databases">
        <authorList>
            <person name="Ju K.-S."/>
            <person name="Doroghazi J.R."/>
            <person name="Metcalf W."/>
        </authorList>
    </citation>
    <scope>NUCLEOTIDE SEQUENCE [LARGE SCALE GENOMIC DNA]</scope>
    <source>
        <strain evidence="3 4">NRRL ISP-5550</strain>
    </source>
</reference>
<keyword evidence="4" id="KW-1185">Reference proteome</keyword>
<gene>
    <name evidence="3" type="ORF">VR44_04885</name>
</gene>
<dbReference type="Proteomes" id="UP000033551">
    <property type="component" value="Unassembled WGS sequence"/>
</dbReference>
<feature type="region of interest" description="Disordered" evidence="1">
    <location>
        <begin position="33"/>
        <end position="52"/>
    </location>
</feature>
<protein>
    <recommendedName>
        <fullName evidence="2">DUF4097 domain-containing protein</fullName>
    </recommendedName>
</protein>
<sequence>MLTFDTPAPLAVSVEIEVGSVRLTAGERPDTVVEVLPADPGDPEDERAARETRVDHADGTLTVRGARKRLPFGRIGSVEVCIELPAGSRVRAATGVGPLVLDGTFGECVLKSGAGDIRVTAAGPAVLRTGHGDVHLDRCTADAEVHGAGRVRIGRVDGAATVKNVNGDTEIGEVTGDVRANSSNGSITVDRAHGSVEAKSANGAIRVGEVARGKADLQTAVGRIDIGIRGSVAAWLDVTSRMGKVHNSLGASQGPEGSDGVVEVRARTGMGDIVITRAA</sequence>
<dbReference type="PANTHER" id="PTHR34094:SF1">
    <property type="entry name" value="PROTEIN FAM185A"/>
    <property type="match status" value="1"/>
</dbReference>
<proteinExistence type="predicted"/>
<dbReference type="OrthoDB" id="3252095at2"/>
<dbReference type="RefSeq" id="WP_045946110.1">
    <property type="nucleotide sequence ID" value="NZ_JZWV01000090.1"/>
</dbReference>
<organism evidence="3 4">
    <name type="scientific">Streptomyces katrae</name>
    <dbReference type="NCBI Taxonomy" id="68223"/>
    <lineage>
        <taxon>Bacteria</taxon>
        <taxon>Bacillati</taxon>
        <taxon>Actinomycetota</taxon>
        <taxon>Actinomycetes</taxon>
        <taxon>Kitasatosporales</taxon>
        <taxon>Streptomycetaceae</taxon>
        <taxon>Streptomyces</taxon>
    </lineage>
</organism>
<evidence type="ECO:0000313" key="3">
    <source>
        <dbReference type="EMBL" id="KJY37813.1"/>
    </source>
</evidence>
<evidence type="ECO:0000259" key="2">
    <source>
        <dbReference type="Pfam" id="PF13349"/>
    </source>
</evidence>
<accession>A0A0F4JVN5</accession>
<dbReference type="Pfam" id="PF13349">
    <property type="entry name" value="DUF4097"/>
    <property type="match status" value="1"/>
</dbReference>